<feature type="transmembrane region" description="Helical" evidence="3">
    <location>
        <begin position="270"/>
        <end position="291"/>
    </location>
</feature>
<dbReference type="InterPro" id="IPR020846">
    <property type="entry name" value="MFS_dom"/>
</dbReference>
<feature type="transmembrane region" description="Helical" evidence="3">
    <location>
        <begin position="297"/>
        <end position="323"/>
    </location>
</feature>
<dbReference type="GO" id="GO:0032218">
    <property type="term" value="P:riboflavin transport"/>
    <property type="evidence" value="ECO:0007669"/>
    <property type="project" value="TreeGrafter"/>
</dbReference>
<comment type="caution">
    <text evidence="5">The sequence shown here is derived from an EMBL/GenBank/DDBJ whole genome shotgun (WGS) entry which is preliminary data.</text>
</comment>
<evidence type="ECO:0000256" key="3">
    <source>
        <dbReference type="SAM" id="Phobius"/>
    </source>
</evidence>
<dbReference type="AlphaFoldDB" id="A0A9W4X8J3"/>
<name>A0A9W4X8J3_9ASCO</name>
<comment type="subcellular location">
    <subcellularLocation>
        <location evidence="1">Membrane</location>
        <topology evidence="1">Multi-pass membrane protein</topology>
    </subcellularLocation>
</comment>
<dbReference type="GO" id="GO:0022857">
    <property type="term" value="F:transmembrane transporter activity"/>
    <property type="evidence" value="ECO:0007669"/>
    <property type="project" value="InterPro"/>
</dbReference>
<sequence>MVAIQSSFIGSIVNIGLLASLGAIQAYVSLYQLSNFKQSSVSWVFAIFIAITYTCSLFTGLLFDQYGPRLILMGSSLFVFMGLMGLANSVQIWQFVLSFFAMGIGNGLGMTPLIGVISHWFFEKRGYCTGIVFCGGSVGGIVFPLLLRSLYTKVGFVWAIRVLALICLVCQILSILLVKERYRLNQKIDLSKISLKPDDFIIKDFKFFYLIVGGFFGELSLMLLITYYASFSISQGANESTAYVLVTIWNAAGILGKIAPPYLSDKYGRYNINIIMLICFSLAILVLLYPFASNEKILWAFAAIGGFCGSSVGCLLPICLSQITPVNQIGTRIGILYFVLGLANLFGLPIAASIISNGSKLNYNNFMILVGCLAITSSIFWSVSRYFVVNSFRLNVKV</sequence>
<gene>
    <name evidence="5" type="ORF">CANVERA_P0832</name>
</gene>
<dbReference type="InterPro" id="IPR050327">
    <property type="entry name" value="Proton-linked_MCT"/>
</dbReference>
<feature type="transmembrane region" description="Helical" evidence="3">
    <location>
        <begin position="70"/>
        <end position="87"/>
    </location>
</feature>
<feature type="transmembrane region" description="Helical" evidence="3">
    <location>
        <begin position="126"/>
        <end position="146"/>
    </location>
</feature>
<keyword evidence="3" id="KW-1133">Transmembrane helix</keyword>
<dbReference type="Gene3D" id="1.20.1250.20">
    <property type="entry name" value="MFS general substrate transporter like domains"/>
    <property type="match status" value="1"/>
</dbReference>
<dbReference type="GO" id="GO:0016020">
    <property type="term" value="C:membrane"/>
    <property type="evidence" value="ECO:0007669"/>
    <property type="project" value="UniProtKB-SubCell"/>
</dbReference>
<evidence type="ECO:0000256" key="2">
    <source>
        <dbReference type="ARBA" id="ARBA00006727"/>
    </source>
</evidence>
<feature type="transmembrane region" description="Helical" evidence="3">
    <location>
        <begin position="241"/>
        <end position="258"/>
    </location>
</feature>
<dbReference type="PROSITE" id="PS50850">
    <property type="entry name" value="MFS"/>
    <property type="match status" value="1"/>
</dbReference>
<feature type="transmembrane region" description="Helical" evidence="3">
    <location>
        <begin position="93"/>
        <end position="114"/>
    </location>
</feature>
<feature type="transmembrane region" description="Helical" evidence="3">
    <location>
        <begin position="158"/>
        <end position="178"/>
    </location>
</feature>
<evidence type="ECO:0000313" key="6">
    <source>
        <dbReference type="Proteomes" id="UP001152885"/>
    </source>
</evidence>
<dbReference type="Pfam" id="PF07690">
    <property type="entry name" value="MFS_1"/>
    <property type="match status" value="1"/>
</dbReference>
<feature type="transmembrane region" description="Helical" evidence="3">
    <location>
        <begin position="367"/>
        <end position="388"/>
    </location>
</feature>
<dbReference type="Proteomes" id="UP001152885">
    <property type="component" value="Unassembled WGS sequence"/>
</dbReference>
<dbReference type="PANTHER" id="PTHR11360:SF177">
    <property type="entry name" value="RIBOFLAVIN TRANSPORTER MCH5"/>
    <property type="match status" value="1"/>
</dbReference>
<protein>
    <recommendedName>
        <fullName evidence="4">Major facilitator superfamily (MFS) profile domain-containing protein</fullName>
    </recommendedName>
</protein>
<feature type="transmembrane region" description="Helical" evidence="3">
    <location>
        <begin position="7"/>
        <end position="28"/>
    </location>
</feature>
<dbReference type="OrthoDB" id="6509908at2759"/>
<keyword evidence="6" id="KW-1185">Reference proteome</keyword>
<feature type="domain" description="Major facilitator superfamily (MFS) profile" evidence="4">
    <location>
        <begin position="1"/>
        <end position="388"/>
    </location>
</feature>
<feature type="transmembrane region" description="Helical" evidence="3">
    <location>
        <begin position="40"/>
        <end position="63"/>
    </location>
</feature>
<evidence type="ECO:0000259" key="4">
    <source>
        <dbReference type="PROSITE" id="PS50850"/>
    </source>
</evidence>
<dbReference type="PANTHER" id="PTHR11360">
    <property type="entry name" value="MONOCARBOXYLATE TRANSPORTER"/>
    <property type="match status" value="1"/>
</dbReference>
<dbReference type="EMBL" id="CANTUO010000001">
    <property type="protein sequence ID" value="CAI5756316.1"/>
    <property type="molecule type" value="Genomic_DNA"/>
</dbReference>
<feature type="transmembrane region" description="Helical" evidence="3">
    <location>
        <begin position="207"/>
        <end position="229"/>
    </location>
</feature>
<organism evidence="5 6">
    <name type="scientific">Candida verbasci</name>
    <dbReference type="NCBI Taxonomy" id="1227364"/>
    <lineage>
        <taxon>Eukaryota</taxon>
        <taxon>Fungi</taxon>
        <taxon>Dikarya</taxon>
        <taxon>Ascomycota</taxon>
        <taxon>Saccharomycotina</taxon>
        <taxon>Pichiomycetes</taxon>
        <taxon>Debaryomycetaceae</taxon>
        <taxon>Candida/Lodderomyces clade</taxon>
        <taxon>Candida</taxon>
    </lineage>
</organism>
<keyword evidence="3" id="KW-0812">Transmembrane</keyword>
<evidence type="ECO:0000313" key="5">
    <source>
        <dbReference type="EMBL" id="CAI5756316.1"/>
    </source>
</evidence>
<dbReference type="SUPFAM" id="SSF103473">
    <property type="entry name" value="MFS general substrate transporter"/>
    <property type="match status" value="1"/>
</dbReference>
<keyword evidence="3" id="KW-0472">Membrane</keyword>
<reference evidence="5" key="1">
    <citation type="submission" date="2022-12" db="EMBL/GenBank/DDBJ databases">
        <authorList>
            <person name="Brejova B."/>
        </authorList>
    </citation>
    <scope>NUCLEOTIDE SEQUENCE</scope>
</reference>
<feature type="transmembrane region" description="Helical" evidence="3">
    <location>
        <begin position="335"/>
        <end position="355"/>
    </location>
</feature>
<evidence type="ECO:0000256" key="1">
    <source>
        <dbReference type="ARBA" id="ARBA00004141"/>
    </source>
</evidence>
<accession>A0A9W4X8J3</accession>
<comment type="similarity">
    <text evidence="2">Belongs to the major facilitator superfamily. Monocarboxylate porter (TC 2.A.1.13) family.</text>
</comment>
<dbReference type="InterPro" id="IPR011701">
    <property type="entry name" value="MFS"/>
</dbReference>
<dbReference type="InterPro" id="IPR036259">
    <property type="entry name" value="MFS_trans_sf"/>
</dbReference>
<proteinExistence type="inferred from homology"/>